<evidence type="ECO:0000313" key="10">
    <source>
        <dbReference type="Proteomes" id="UP000799429"/>
    </source>
</evidence>
<protein>
    <recommendedName>
        <fullName evidence="8">Chitin-binding type-4 domain-containing protein</fullName>
    </recommendedName>
</protein>
<dbReference type="AlphaFoldDB" id="A0A9P4VRS5"/>
<reference evidence="9" key="1">
    <citation type="journal article" date="2020" name="Stud. Mycol.">
        <title>101 Dothideomycetes genomes: a test case for predicting lifestyles and emergence of pathogens.</title>
        <authorList>
            <person name="Haridas S."/>
            <person name="Albert R."/>
            <person name="Binder M."/>
            <person name="Bloem J."/>
            <person name="Labutti K."/>
            <person name="Salamov A."/>
            <person name="Andreopoulos B."/>
            <person name="Baker S."/>
            <person name="Barry K."/>
            <person name="Bills G."/>
            <person name="Bluhm B."/>
            <person name="Cannon C."/>
            <person name="Castanera R."/>
            <person name="Culley D."/>
            <person name="Daum C."/>
            <person name="Ezra D."/>
            <person name="Gonzalez J."/>
            <person name="Henrissat B."/>
            <person name="Kuo A."/>
            <person name="Liang C."/>
            <person name="Lipzen A."/>
            <person name="Lutzoni F."/>
            <person name="Magnuson J."/>
            <person name="Mondo S."/>
            <person name="Nolan M."/>
            <person name="Ohm R."/>
            <person name="Pangilinan J."/>
            <person name="Park H.-J."/>
            <person name="Ramirez L."/>
            <person name="Alfaro M."/>
            <person name="Sun H."/>
            <person name="Tritt A."/>
            <person name="Yoshinaga Y."/>
            <person name="Zwiers L.-H."/>
            <person name="Turgeon B."/>
            <person name="Goodwin S."/>
            <person name="Spatafora J."/>
            <person name="Crous P."/>
            <person name="Grigoriev I."/>
        </authorList>
    </citation>
    <scope>NUCLEOTIDE SEQUENCE</scope>
    <source>
        <strain evidence="9">CBS 101060</strain>
    </source>
</reference>
<proteinExistence type="inferred from homology"/>
<sequence length="207" mass="22194">MHALSLLPLLLPALIASHGLILSPAPRTVTDASLDACGRAITTAITKDNTSYVEQLTPLAAQPGSGYNASACNLALCKGLQYAPTVTLADGEPTVPLYTPGTVLPMKVWIRIPHAGIANVSVVDTKTNEAIAVLKSWDVYAAGKVGSLPKDNEEFEVTVPDTACRCAFEGQCVVQWWWFGTQVRQTYASCVDFRSVAEGVRCERPME</sequence>
<organism evidence="9 10">
    <name type="scientific">Patellaria atrata CBS 101060</name>
    <dbReference type="NCBI Taxonomy" id="1346257"/>
    <lineage>
        <taxon>Eukaryota</taxon>
        <taxon>Fungi</taxon>
        <taxon>Dikarya</taxon>
        <taxon>Ascomycota</taxon>
        <taxon>Pezizomycotina</taxon>
        <taxon>Dothideomycetes</taxon>
        <taxon>Dothideomycetes incertae sedis</taxon>
        <taxon>Patellariales</taxon>
        <taxon>Patellariaceae</taxon>
        <taxon>Patellaria</taxon>
    </lineage>
</organism>
<dbReference type="InterPro" id="IPR052282">
    <property type="entry name" value="Starch-active_LPMO"/>
</dbReference>
<dbReference type="EMBL" id="MU006098">
    <property type="protein sequence ID" value="KAF2837839.1"/>
    <property type="molecule type" value="Genomic_DNA"/>
</dbReference>
<evidence type="ECO:0000256" key="2">
    <source>
        <dbReference type="ARBA" id="ARBA00022723"/>
    </source>
</evidence>
<dbReference type="Pfam" id="PF03067">
    <property type="entry name" value="LPMO_10"/>
    <property type="match status" value="1"/>
</dbReference>
<dbReference type="PANTHER" id="PTHR36575">
    <property type="entry name" value="BINDING PROTEIN, PUTATIVE (AFU_ORTHOLOGUE AFUA_1G14430)-RELATED"/>
    <property type="match status" value="1"/>
</dbReference>
<evidence type="ECO:0000256" key="1">
    <source>
        <dbReference type="ARBA" id="ARBA00001973"/>
    </source>
</evidence>
<dbReference type="PANTHER" id="PTHR36575:SF2">
    <property type="entry name" value="CHITIN-BINDING TYPE-4 DOMAIN-CONTAINING PROTEIN-RELATED"/>
    <property type="match status" value="1"/>
</dbReference>
<comment type="caution">
    <text evidence="9">The sequence shown here is derived from an EMBL/GenBank/DDBJ whole genome shotgun (WGS) entry which is preliminary data.</text>
</comment>
<accession>A0A9P4VRS5</accession>
<keyword evidence="10" id="KW-1185">Reference proteome</keyword>
<dbReference type="GO" id="GO:0046872">
    <property type="term" value="F:metal ion binding"/>
    <property type="evidence" value="ECO:0007669"/>
    <property type="project" value="UniProtKB-KW"/>
</dbReference>
<feature type="domain" description="Chitin-binding type-4" evidence="8">
    <location>
        <begin position="18"/>
        <end position="193"/>
    </location>
</feature>
<keyword evidence="7" id="KW-0732">Signal</keyword>
<feature type="signal peptide" evidence="7">
    <location>
        <begin position="1"/>
        <end position="17"/>
    </location>
</feature>
<comment type="cofactor">
    <cofactor evidence="1">
        <name>Cu(2+)</name>
        <dbReference type="ChEBI" id="CHEBI:29036"/>
    </cofactor>
</comment>
<keyword evidence="4" id="KW-1015">Disulfide bond</keyword>
<evidence type="ECO:0000256" key="3">
    <source>
        <dbReference type="ARBA" id="ARBA00023008"/>
    </source>
</evidence>
<keyword evidence="5" id="KW-0325">Glycoprotein</keyword>
<evidence type="ECO:0000313" key="9">
    <source>
        <dbReference type="EMBL" id="KAF2837839.1"/>
    </source>
</evidence>
<dbReference type="InterPro" id="IPR004302">
    <property type="entry name" value="Cellulose/chitin-bd_N"/>
</dbReference>
<comment type="similarity">
    <text evidence="6">Belongs to the polysaccharide monooxygenase AA13 family.</text>
</comment>
<evidence type="ECO:0000259" key="8">
    <source>
        <dbReference type="Pfam" id="PF03067"/>
    </source>
</evidence>
<dbReference type="Proteomes" id="UP000799429">
    <property type="component" value="Unassembled WGS sequence"/>
</dbReference>
<feature type="chain" id="PRO_5040108195" description="Chitin-binding type-4 domain-containing protein" evidence="7">
    <location>
        <begin position="18"/>
        <end position="207"/>
    </location>
</feature>
<keyword evidence="2" id="KW-0479">Metal-binding</keyword>
<evidence type="ECO:0000256" key="6">
    <source>
        <dbReference type="ARBA" id="ARBA00034311"/>
    </source>
</evidence>
<evidence type="ECO:0000256" key="4">
    <source>
        <dbReference type="ARBA" id="ARBA00023157"/>
    </source>
</evidence>
<dbReference type="OrthoDB" id="120613at2759"/>
<evidence type="ECO:0000256" key="7">
    <source>
        <dbReference type="SAM" id="SignalP"/>
    </source>
</evidence>
<keyword evidence="3" id="KW-0186">Copper</keyword>
<name>A0A9P4VRS5_9PEZI</name>
<gene>
    <name evidence="9" type="ORF">M501DRAFT_936869</name>
</gene>
<evidence type="ECO:0000256" key="5">
    <source>
        <dbReference type="ARBA" id="ARBA00023180"/>
    </source>
</evidence>